<dbReference type="Gene3D" id="3.40.50.2000">
    <property type="entry name" value="Glycogen Phosphorylase B"/>
    <property type="match status" value="1"/>
</dbReference>
<evidence type="ECO:0000256" key="6">
    <source>
        <dbReference type="ARBA" id="ARBA00022676"/>
    </source>
</evidence>
<dbReference type="Pfam" id="PF00534">
    <property type="entry name" value="Glycos_transf_1"/>
    <property type="match status" value="1"/>
</dbReference>
<evidence type="ECO:0000256" key="9">
    <source>
        <dbReference type="ARBA" id="ARBA00022824"/>
    </source>
</evidence>
<dbReference type="PANTHER" id="PTHR45919">
    <property type="entry name" value="GDP-MAN:MAN(3)GLCNAC(2)-PP-DOL ALPHA-1,2-MANNOSYLTRANSFERASE"/>
    <property type="match status" value="1"/>
</dbReference>
<dbReference type="CDD" id="cd03806">
    <property type="entry name" value="GT4_ALG11-like"/>
    <property type="match status" value="1"/>
</dbReference>
<comment type="similarity">
    <text evidence="3 14">Belongs to the glycosyltransferase group 1 family. Glycosyltransferase 4 subfamily.</text>
</comment>
<gene>
    <name evidence="17" type="ORF">NP493_293g03031</name>
</gene>
<evidence type="ECO:0000256" key="4">
    <source>
        <dbReference type="ARBA" id="ARBA00012645"/>
    </source>
</evidence>
<dbReference type="PANTHER" id="PTHR45919:SF1">
    <property type="entry name" value="GDP-MAN:MAN(3)GLCNAC(2)-PP-DOL ALPHA-1,2-MANNOSYLTRANSFERASE"/>
    <property type="match status" value="1"/>
</dbReference>
<evidence type="ECO:0000313" key="18">
    <source>
        <dbReference type="Proteomes" id="UP001209878"/>
    </source>
</evidence>
<evidence type="ECO:0000259" key="15">
    <source>
        <dbReference type="Pfam" id="PF00534"/>
    </source>
</evidence>
<sequence length="522" mass="59521">MSLCCWKAMFWSYYRTFCDVYILLFMACIPAVTVSIIALRLWLQYRGKKSLPHLRVPGDSGKVPVVVGFFHPYCNAGGGGERVLWTAIRAIQRKHPDVRCVIYTGDTDVTGEQILSRVRQRFNIILPRPDRQFIDFVFLHRRHWVEADRYAHFTLLGQSLGSLVLGFEALTKCVPDLYIDTMGYAFTLPLFRYLGGCRIACYVHYPTISTDMLKQVASRTESYNNAAFISKNRVFSRIKVLYYHFFAFLYGIMGNRSDVVMVNSTWTFNHIRALWQATDRTHIVYPPCDTSEFLQLPLDGATGKTKHCIVSVAQFRPEKDHALQLIAFEKFLSGLPDSERHRYHLELVGSCRDASDAARVEHLRDLCEQLAIVESVEFKINVSFAELKDCLAGATVGLHTMWNEHFGICVVECMAAGTVMLAHNSAGPKMDIVTEYKGHQTGFLADDASSYANALTTIFEMSAADRLDMMRHARLSVSRFSDKKFEEAFLDCVRPLIELCVRDLRREHEEVFVEEEEADVAS</sequence>
<dbReference type="InterPro" id="IPR031814">
    <property type="entry name" value="ALG11_N"/>
</dbReference>
<organism evidence="17 18">
    <name type="scientific">Ridgeia piscesae</name>
    <name type="common">Tubeworm</name>
    <dbReference type="NCBI Taxonomy" id="27915"/>
    <lineage>
        <taxon>Eukaryota</taxon>
        <taxon>Metazoa</taxon>
        <taxon>Spiralia</taxon>
        <taxon>Lophotrochozoa</taxon>
        <taxon>Annelida</taxon>
        <taxon>Polychaeta</taxon>
        <taxon>Sedentaria</taxon>
        <taxon>Canalipalpata</taxon>
        <taxon>Sabellida</taxon>
        <taxon>Siboglinidae</taxon>
        <taxon>Ridgeia</taxon>
    </lineage>
</organism>
<protein>
    <recommendedName>
        <fullName evidence="5 14">GDP-Man:Man(3)GlcNAc(2)-PP-Dol alpha-1,2-mannosyltransferase</fullName>
        <ecNumber evidence="4 14">2.4.1.131</ecNumber>
    </recommendedName>
</protein>
<dbReference type="GO" id="GO:0005789">
    <property type="term" value="C:endoplasmic reticulum membrane"/>
    <property type="evidence" value="ECO:0007669"/>
    <property type="project" value="UniProtKB-SubCell"/>
</dbReference>
<evidence type="ECO:0000256" key="1">
    <source>
        <dbReference type="ARBA" id="ARBA00004389"/>
    </source>
</evidence>
<feature type="domain" description="Glycosyl transferase family 1" evidence="15">
    <location>
        <begin position="304"/>
        <end position="462"/>
    </location>
</feature>
<evidence type="ECO:0000256" key="14">
    <source>
        <dbReference type="RuleBase" id="RU367051"/>
    </source>
</evidence>
<evidence type="ECO:0000256" key="13">
    <source>
        <dbReference type="ARBA" id="ARBA00045128"/>
    </source>
</evidence>
<dbReference type="EMBL" id="JAODUO010000292">
    <property type="protein sequence ID" value="KAK2183883.1"/>
    <property type="molecule type" value="Genomic_DNA"/>
</dbReference>
<keyword evidence="7 14" id="KW-0808">Transferase</keyword>
<dbReference type="GO" id="GO:0006487">
    <property type="term" value="P:protein N-linked glycosylation"/>
    <property type="evidence" value="ECO:0007669"/>
    <property type="project" value="TreeGrafter"/>
</dbReference>
<evidence type="ECO:0000256" key="12">
    <source>
        <dbReference type="ARBA" id="ARBA00045065"/>
    </source>
</evidence>
<keyword evidence="18" id="KW-1185">Reference proteome</keyword>
<feature type="domain" description="ALG11 mannosyltransferase N-terminal" evidence="16">
    <location>
        <begin position="66"/>
        <end position="275"/>
    </location>
</feature>
<dbReference type="Proteomes" id="UP001209878">
    <property type="component" value="Unassembled WGS sequence"/>
</dbReference>
<comment type="catalytic activity">
    <reaction evidence="12 14">
        <text>an alpha-D-Man-(1-&gt;3)-[alpha-D-Man-(1-&gt;6)]-beta-D-Man-(1-&gt;4)-beta-D-GlcNAc-(1-&gt;4)-alpha-D-GlcNAc-diphospho-di-trans,poly-cis-dolichol + 2 GDP-alpha-D-mannose = an alpha-D-Man-(1-&gt;2)-alpha-D-Man-(1-&gt;2)-alpha-D-Man-(1-&gt;3)-[alpha-D-Man-(1-&gt;6)]-beta-D-Man-(1-&gt;4)-beta-D-GlcNAc-(1-&gt;4)-alpha-D-GlcNAc-diphospho-di-trans,poly-cis-dolichol + 2 GDP + 2 H(+)</text>
        <dbReference type="Rhea" id="RHEA:29523"/>
        <dbReference type="Rhea" id="RHEA-COMP:19515"/>
        <dbReference type="Rhea" id="RHEA-COMP:19516"/>
        <dbReference type="ChEBI" id="CHEBI:15378"/>
        <dbReference type="ChEBI" id="CHEBI:57527"/>
        <dbReference type="ChEBI" id="CHEBI:58189"/>
        <dbReference type="ChEBI" id="CHEBI:132511"/>
        <dbReference type="ChEBI" id="CHEBI:132515"/>
        <dbReference type="EC" id="2.4.1.131"/>
    </reaction>
    <physiologicalReaction direction="left-to-right" evidence="12 14">
        <dbReference type="Rhea" id="RHEA:29524"/>
    </physiologicalReaction>
</comment>
<evidence type="ECO:0000256" key="8">
    <source>
        <dbReference type="ARBA" id="ARBA00022692"/>
    </source>
</evidence>
<dbReference type="GO" id="GO:0004377">
    <property type="term" value="F:GDP-Man:Man(3)GlcNAc(2)-PP-Dol alpha-1,2-mannosyltransferase activity"/>
    <property type="evidence" value="ECO:0007669"/>
    <property type="project" value="UniProtKB-UniRule"/>
</dbReference>
<keyword evidence="8 14" id="KW-0812">Transmembrane</keyword>
<evidence type="ECO:0000256" key="3">
    <source>
        <dbReference type="ARBA" id="ARBA00009481"/>
    </source>
</evidence>
<evidence type="ECO:0000256" key="10">
    <source>
        <dbReference type="ARBA" id="ARBA00022989"/>
    </source>
</evidence>
<evidence type="ECO:0000256" key="5">
    <source>
        <dbReference type="ARBA" id="ARBA00022018"/>
    </source>
</evidence>
<name>A0AAD9NWQ9_RIDPI</name>
<comment type="function">
    <text evidence="13">GDP-Man:Man(3)GlcNAc(2)-PP-Dol alpha-1,2-mannosyltransferase that operates in the biosynthetic pathway of dolichol-linked oligosaccharides, the glycan precursors employed in protein asparagine (N)-glycosylation. The assembly of dolichol-linked oligosaccharides begins on the cytosolic side of the endoplasmic reticulum membrane and finishes in its lumen. The sequential addition of sugars to dolichol pyrophosphate produces dolichol-linked oligosaccharides containing fourteen sugars, including two GlcNAcs, nine mannoses and three glucoses. Once assembled, the oligosaccharide is transferred from the lipid to nascent proteins by oligosaccharyltransferases. Catalyzes, on the cytoplasmic face of the endoplasmic reticulum, the addition of the fourth and fifth mannose residues to the dolichol-linked oligosaccharide chain, to produce Man(5)GlcNAc(2)-PP-dolichol core oligosaccharide. Man(5)GlcNAc(2)-PP-dolichol is a substrate for ALG3, the following enzyme in the biosynthetic pathway.</text>
</comment>
<keyword evidence="6 14" id="KW-0328">Glycosyltransferase</keyword>
<dbReference type="AlphaFoldDB" id="A0AAD9NWQ9"/>
<proteinExistence type="inferred from homology"/>
<keyword evidence="9 14" id="KW-0256">Endoplasmic reticulum</keyword>
<comment type="pathway">
    <text evidence="2 14">Protein modification; protein glycosylation.</text>
</comment>
<dbReference type="Pfam" id="PF15924">
    <property type="entry name" value="ALG11_N"/>
    <property type="match status" value="1"/>
</dbReference>
<evidence type="ECO:0000259" key="16">
    <source>
        <dbReference type="Pfam" id="PF15924"/>
    </source>
</evidence>
<dbReference type="SUPFAM" id="SSF53756">
    <property type="entry name" value="UDP-Glycosyltransferase/glycogen phosphorylase"/>
    <property type="match status" value="1"/>
</dbReference>
<evidence type="ECO:0000256" key="11">
    <source>
        <dbReference type="ARBA" id="ARBA00023136"/>
    </source>
</evidence>
<dbReference type="InterPro" id="IPR001296">
    <property type="entry name" value="Glyco_trans_1"/>
</dbReference>
<dbReference type="InterPro" id="IPR038013">
    <property type="entry name" value="ALG11"/>
</dbReference>
<comment type="subcellular location">
    <subcellularLocation>
        <location evidence="1">Endoplasmic reticulum membrane</location>
        <topology evidence="1">Single-pass membrane protein</topology>
    </subcellularLocation>
</comment>
<keyword evidence="11 14" id="KW-0472">Membrane</keyword>
<evidence type="ECO:0000313" key="17">
    <source>
        <dbReference type="EMBL" id="KAK2183883.1"/>
    </source>
</evidence>
<dbReference type="EC" id="2.4.1.131" evidence="4 14"/>
<accession>A0AAD9NWQ9</accession>
<evidence type="ECO:0000256" key="2">
    <source>
        <dbReference type="ARBA" id="ARBA00004922"/>
    </source>
</evidence>
<feature type="transmembrane region" description="Helical" evidence="14">
    <location>
        <begin position="20"/>
        <end position="43"/>
    </location>
</feature>
<keyword evidence="10 14" id="KW-1133">Transmembrane helix</keyword>
<evidence type="ECO:0000256" key="7">
    <source>
        <dbReference type="ARBA" id="ARBA00022679"/>
    </source>
</evidence>
<reference evidence="17" key="1">
    <citation type="journal article" date="2023" name="Mol. Biol. Evol.">
        <title>Third-Generation Sequencing Reveals the Adaptive Role of the Epigenome in Three Deep-Sea Polychaetes.</title>
        <authorList>
            <person name="Perez M."/>
            <person name="Aroh O."/>
            <person name="Sun Y."/>
            <person name="Lan Y."/>
            <person name="Juniper S.K."/>
            <person name="Young C.R."/>
            <person name="Angers B."/>
            <person name="Qian P.Y."/>
        </authorList>
    </citation>
    <scope>NUCLEOTIDE SEQUENCE</scope>
    <source>
        <strain evidence="17">R07B-5</strain>
    </source>
</reference>
<comment type="caution">
    <text evidence="17">The sequence shown here is derived from an EMBL/GenBank/DDBJ whole genome shotgun (WGS) entry which is preliminary data.</text>
</comment>